<evidence type="ECO:0000313" key="4">
    <source>
        <dbReference type="Proteomes" id="UP000309061"/>
    </source>
</evidence>
<dbReference type="InterPro" id="IPR008929">
    <property type="entry name" value="Chondroitin_lyas"/>
</dbReference>
<name>A0A6B8K9U0_9HYPH</name>
<dbReference type="EMBL" id="CP046052">
    <property type="protein sequence ID" value="QGM44619.1"/>
    <property type="molecule type" value="Genomic_DNA"/>
</dbReference>
<dbReference type="GO" id="GO:0030313">
    <property type="term" value="C:cell envelope"/>
    <property type="evidence" value="ECO:0007669"/>
    <property type="project" value="UniProtKB-SubCell"/>
</dbReference>
<dbReference type="Proteomes" id="UP000309061">
    <property type="component" value="Chromosome"/>
</dbReference>
<organism evidence="3 4">
    <name type="scientific">Methylocystis heyeri</name>
    <dbReference type="NCBI Taxonomy" id="391905"/>
    <lineage>
        <taxon>Bacteria</taxon>
        <taxon>Pseudomonadati</taxon>
        <taxon>Pseudomonadota</taxon>
        <taxon>Alphaproteobacteria</taxon>
        <taxon>Hyphomicrobiales</taxon>
        <taxon>Methylocystaceae</taxon>
        <taxon>Methylocystis</taxon>
    </lineage>
</organism>
<feature type="domain" description="Heparinase II/III-like C-terminal" evidence="2">
    <location>
        <begin position="312"/>
        <end position="553"/>
    </location>
</feature>
<dbReference type="Gene3D" id="2.70.98.70">
    <property type="match status" value="1"/>
</dbReference>
<dbReference type="RefSeq" id="WP_154331547.1">
    <property type="nucleotide sequence ID" value="NZ_CP046052.1"/>
</dbReference>
<dbReference type="GO" id="GO:0016829">
    <property type="term" value="F:lyase activity"/>
    <property type="evidence" value="ECO:0007669"/>
    <property type="project" value="InterPro"/>
</dbReference>
<dbReference type="InterPro" id="IPR012480">
    <property type="entry name" value="Hepar_II_III_C"/>
</dbReference>
<proteinExistence type="predicted"/>
<comment type="subcellular location">
    <subcellularLocation>
        <location evidence="1">Cell envelope</location>
    </subcellularLocation>
</comment>
<evidence type="ECO:0000259" key="2">
    <source>
        <dbReference type="Pfam" id="PF07940"/>
    </source>
</evidence>
<dbReference type="Gene3D" id="1.50.10.100">
    <property type="entry name" value="Chondroitin AC/alginate lyase"/>
    <property type="match status" value="1"/>
</dbReference>
<dbReference type="OrthoDB" id="9787373at2"/>
<gene>
    <name evidence="3" type="ORF">H2LOC_002340</name>
</gene>
<protein>
    <submittedName>
        <fullName evidence="3">Heparinase</fullName>
    </submittedName>
</protein>
<evidence type="ECO:0000256" key="1">
    <source>
        <dbReference type="ARBA" id="ARBA00004196"/>
    </source>
</evidence>
<keyword evidence="4" id="KW-1185">Reference proteome</keyword>
<dbReference type="KEGG" id="mhey:H2LOC_002340"/>
<dbReference type="Pfam" id="PF07940">
    <property type="entry name" value="Hepar_II_III_C"/>
    <property type="match status" value="1"/>
</dbReference>
<evidence type="ECO:0000313" key="3">
    <source>
        <dbReference type="EMBL" id="QGM44619.1"/>
    </source>
</evidence>
<dbReference type="AlphaFoldDB" id="A0A6B8K9U0"/>
<accession>A0A6B8K9U0</accession>
<reference evidence="3 4" key="1">
    <citation type="submission" date="2019-11" db="EMBL/GenBank/DDBJ databases">
        <title>The genome sequence of Methylocystis heyeri.</title>
        <authorList>
            <person name="Oshkin I.Y."/>
            <person name="Miroshnikov K."/>
            <person name="Dedysh S.N."/>
        </authorList>
    </citation>
    <scope>NUCLEOTIDE SEQUENCE [LARGE SCALE GENOMIC DNA]</scope>
    <source>
        <strain evidence="3 4">H2</strain>
    </source>
</reference>
<sequence>MQEQLRMLLRTAALAAEAVAARAAAPYQAAQGLRIKQPTRLRIAPDDIRTADATVAEEIYNGYFSFDGKVVNARGRSPFLLDPPSAAWRRSLTGFTWLRHLHVSDMRLARENARALVAEFIELGPISQRDPASEPAVAARRTLSFLAHSPLLLDGAEPEFYDSFMAALTQAAKSLSQALLQGRARAHDRFLCALALLEFAICADADAQLQSRITRLLMQELERQILADGGHISRNPRILLELLLDLLPLRQLYAARGLNPPKALLGAIDRMIPILRLLQHGDGSLALFNGMDATAPGKLAAIFMHEAPDPTPLDALESGYRRLSARDSLVIVDAGGSPPKEFSRAAHAGALAFEFSLGAERVVVNCGSPGVQHEFARESARLSAAHSTLVLDERCNCQIAPLSDRKSAGLIVAGPGEVRAERRRSSSGEVLELAHEGYARQFGMIHQRTLALTDDGRRFIGEERLIGTPSPAPFSPREFALRFHLHPAVRAEKAEERKIVLTLPSGALLLFEASHFSPQIEESLFFAAHEGPRKTAQIVISGPASQKMRLRWTFRRIEQFERGEEGAQVSAP</sequence>